<keyword evidence="1" id="KW-1185">Reference proteome</keyword>
<sequence length="70" mass="8128">MKSIKAIEKEVVRMGRKETIHSHAGLTKWIFGHHRWDSLGFLIHSCNIDSDELPNCVPTYKLIFYTVSNK</sequence>
<reference evidence="2" key="1">
    <citation type="submission" date="2016-11" db="UniProtKB">
        <authorList>
            <consortium name="WormBaseParasite"/>
        </authorList>
    </citation>
    <scope>IDENTIFICATION</scope>
</reference>
<dbReference type="AlphaFoldDB" id="A0A1I8AHF5"/>
<dbReference type="WBParaSite" id="L893_g5515.t1">
    <property type="protein sequence ID" value="L893_g5515.t1"/>
    <property type="gene ID" value="L893_g5515"/>
</dbReference>
<organism evidence="1 2">
    <name type="scientific">Steinernema glaseri</name>
    <dbReference type="NCBI Taxonomy" id="37863"/>
    <lineage>
        <taxon>Eukaryota</taxon>
        <taxon>Metazoa</taxon>
        <taxon>Ecdysozoa</taxon>
        <taxon>Nematoda</taxon>
        <taxon>Chromadorea</taxon>
        <taxon>Rhabditida</taxon>
        <taxon>Tylenchina</taxon>
        <taxon>Panagrolaimomorpha</taxon>
        <taxon>Strongyloidoidea</taxon>
        <taxon>Steinernematidae</taxon>
        <taxon>Steinernema</taxon>
    </lineage>
</organism>
<evidence type="ECO:0000313" key="2">
    <source>
        <dbReference type="WBParaSite" id="L893_g5515.t1"/>
    </source>
</evidence>
<evidence type="ECO:0000313" key="1">
    <source>
        <dbReference type="Proteomes" id="UP000095287"/>
    </source>
</evidence>
<protein>
    <submittedName>
        <fullName evidence="2">Ovule protein</fullName>
    </submittedName>
</protein>
<proteinExistence type="predicted"/>
<dbReference type="Proteomes" id="UP000095287">
    <property type="component" value="Unplaced"/>
</dbReference>
<accession>A0A1I8AHF5</accession>
<name>A0A1I8AHF5_9BILA</name>